<dbReference type="RefSeq" id="WP_120809779.1">
    <property type="nucleotide sequence ID" value="NZ_JAQQLB010000003.1"/>
</dbReference>
<evidence type="ECO:0000313" key="2">
    <source>
        <dbReference type="Proteomes" id="UP000279384"/>
    </source>
</evidence>
<accession>A0A495BM77</accession>
<dbReference type="Proteomes" id="UP000279384">
    <property type="component" value="Unassembled WGS sequence"/>
</dbReference>
<sequence length="139" mass="15738">MDAQAFLLQLESNTLPAAEFNHRAHLLAAWSYRQFYPAREAAARCARALSRYAMAQGAAEKYHHTLTMASLTLVYDRLDAMPECLDNWQDFVAANPDLLDGLPALLRQHYSEHKLNDDIARRAFVEPDLAPLPMSCLLH</sequence>
<comment type="caution">
    <text evidence="1">The sequence shown here is derived from an EMBL/GenBank/DDBJ whole genome shotgun (WGS) entry which is preliminary data.</text>
</comment>
<name>A0A495BM77_VOGIN</name>
<protein>
    <submittedName>
        <fullName evidence="1">Uncharacterized protein</fullName>
    </submittedName>
</protein>
<organism evidence="1 2">
    <name type="scientific">Vogesella indigofera</name>
    <name type="common">Pseudomonas indigofera</name>
    <dbReference type="NCBI Taxonomy" id="45465"/>
    <lineage>
        <taxon>Bacteria</taxon>
        <taxon>Pseudomonadati</taxon>
        <taxon>Pseudomonadota</taxon>
        <taxon>Betaproteobacteria</taxon>
        <taxon>Neisseriales</taxon>
        <taxon>Chromobacteriaceae</taxon>
        <taxon>Vogesella</taxon>
    </lineage>
</organism>
<reference evidence="1 2" key="1">
    <citation type="submission" date="2018-10" db="EMBL/GenBank/DDBJ databases">
        <title>Genomic Encyclopedia of Type Strains, Phase IV (KMG-IV): sequencing the most valuable type-strain genomes for metagenomic binning, comparative biology and taxonomic classification.</title>
        <authorList>
            <person name="Goeker M."/>
        </authorList>
    </citation>
    <scope>NUCLEOTIDE SEQUENCE [LARGE SCALE GENOMIC DNA]</scope>
    <source>
        <strain evidence="1 2">DSM 3303</strain>
    </source>
</reference>
<evidence type="ECO:0000313" key="1">
    <source>
        <dbReference type="EMBL" id="RKQ61113.1"/>
    </source>
</evidence>
<dbReference type="AlphaFoldDB" id="A0A495BM77"/>
<gene>
    <name evidence="1" type="ORF">C8E02_0880</name>
</gene>
<proteinExistence type="predicted"/>
<dbReference type="EMBL" id="RBID01000011">
    <property type="protein sequence ID" value="RKQ61113.1"/>
    <property type="molecule type" value="Genomic_DNA"/>
</dbReference>